<dbReference type="AlphaFoldDB" id="A0A1W1BER8"/>
<feature type="compositionally biased region" description="Basic and acidic residues" evidence="1">
    <location>
        <begin position="290"/>
        <end position="307"/>
    </location>
</feature>
<dbReference type="EMBL" id="FPHJ01000003">
    <property type="protein sequence ID" value="SFV51999.1"/>
    <property type="molecule type" value="Genomic_DNA"/>
</dbReference>
<evidence type="ECO:0000256" key="1">
    <source>
        <dbReference type="SAM" id="MobiDB-lite"/>
    </source>
</evidence>
<sequence>MKTNNNYIALADILANGVAIMLILIVISISINQQQQKNELEKVSEIGSVMSREISSSVIMSNLPSSGPAKLHNYNHKRYPNAPLIQLYDSYLFIKDNGNHNKPLNWKIPKNELLIKNNRFDNFLTSLNKQQRLRIRIDVVSIKLFYLIMSIVKEHKISIRHWHFDDKYQKTTSKPTKNSLKNLNIKENLNDTTNIKGQLFSGESKGNKQTKEKIPVGSEFAKVDPFNIPKEVVFSGNGNKYGNERTKTKPSILDSMSDLFAKSRGISKKRNSQKFIESLEFSFGDNKTKKLKNSEKSKSKSNKEKQQSKKKSLFIDPNKKPIEKQLIDLLLNYLNKIQLDYDNHLFVDPNLKDFKNNAKQTNPKIYQDDFDKIYKAVFNTNTPSSFITTTLVINKTNQLVIKLNQPVNKLILNAQQQKDFIDNNNQFSFLLYNEPTINIAKTIKLKSSDILLLPYYKQLNKINLGFVYGVLNKNNLKLNSSENNLKINNIQLKHYYQSNYKTYQKIKILFIILLSFLILFLLLRGRK</sequence>
<feature type="transmembrane region" description="Helical" evidence="2">
    <location>
        <begin position="7"/>
        <end position="31"/>
    </location>
</feature>
<accession>A0A1W1BER8</accession>
<keyword evidence="2" id="KW-0472">Membrane</keyword>
<keyword evidence="2" id="KW-1133">Transmembrane helix</keyword>
<name>A0A1W1BER8_9ZZZZ</name>
<evidence type="ECO:0000256" key="2">
    <source>
        <dbReference type="SAM" id="Phobius"/>
    </source>
</evidence>
<reference evidence="3" key="1">
    <citation type="submission" date="2016-10" db="EMBL/GenBank/DDBJ databases">
        <authorList>
            <person name="de Groot N.N."/>
        </authorList>
    </citation>
    <scope>NUCLEOTIDE SEQUENCE</scope>
</reference>
<keyword evidence="2" id="KW-0812">Transmembrane</keyword>
<organism evidence="3">
    <name type="scientific">hydrothermal vent metagenome</name>
    <dbReference type="NCBI Taxonomy" id="652676"/>
    <lineage>
        <taxon>unclassified sequences</taxon>
        <taxon>metagenomes</taxon>
        <taxon>ecological metagenomes</taxon>
    </lineage>
</organism>
<gene>
    <name evidence="3" type="ORF">MNB_SUP05-5-817</name>
</gene>
<evidence type="ECO:0000313" key="3">
    <source>
        <dbReference type="EMBL" id="SFV51999.1"/>
    </source>
</evidence>
<proteinExistence type="predicted"/>
<feature type="transmembrane region" description="Helical" evidence="2">
    <location>
        <begin position="506"/>
        <end position="523"/>
    </location>
</feature>
<feature type="region of interest" description="Disordered" evidence="1">
    <location>
        <begin position="290"/>
        <end position="315"/>
    </location>
</feature>
<protein>
    <submittedName>
        <fullName evidence="3">Uncharacterized protein</fullName>
    </submittedName>
</protein>